<dbReference type="Gene3D" id="3.40.250.10">
    <property type="entry name" value="Rhodanese-like domain"/>
    <property type="match status" value="1"/>
</dbReference>
<keyword evidence="3" id="KW-1185">Reference proteome</keyword>
<dbReference type="EMBL" id="AP022560">
    <property type="protein sequence ID" value="BBW99810.1"/>
    <property type="molecule type" value="Genomic_DNA"/>
</dbReference>
<protein>
    <submittedName>
        <fullName evidence="2">Sulfurtransferase</fullName>
    </submittedName>
</protein>
<dbReference type="InterPro" id="IPR050229">
    <property type="entry name" value="GlpE_sulfurtransferase"/>
</dbReference>
<sequence>MESDSVPQADIADVPTTLDDSVILLDVREDDEWQRGHAPGALHIPMGQIPDRIDEIDSSATLYVTCMGGGRSQRVAQYLAQNGYSPINVSGGMLAWAGAGRPVVTDDGGAGVV</sequence>
<dbReference type="RefSeq" id="WP_083157198.1">
    <property type="nucleotide sequence ID" value="NZ_AP022560.1"/>
</dbReference>
<dbReference type="CDD" id="cd00158">
    <property type="entry name" value="RHOD"/>
    <property type="match status" value="1"/>
</dbReference>
<accession>A0AAD1H821</accession>
<feature type="domain" description="Rhodanese" evidence="1">
    <location>
        <begin position="18"/>
        <end position="105"/>
    </location>
</feature>
<dbReference type="SMART" id="SM00450">
    <property type="entry name" value="RHOD"/>
    <property type="match status" value="1"/>
</dbReference>
<dbReference type="SUPFAM" id="SSF52821">
    <property type="entry name" value="Rhodanese/Cell cycle control phosphatase"/>
    <property type="match status" value="1"/>
</dbReference>
<name>A0AAD1H821_9MYCO</name>
<dbReference type="PANTHER" id="PTHR43031">
    <property type="entry name" value="FAD-DEPENDENT OXIDOREDUCTASE"/>
    <property type="match status" value="1"/>
</dbReference>
<dbReference type="PANTHER" id="PTHR43031:SF17">
    <property type="entry name" value="SULFURTRANSFERASE YTWF-RELATED"/>
    <property type="match status" value="1"/>
</dbReference>
<gene>
    <name evidence="2" type="ORF">MMOR_07470</name>
</gene>
<evidence type="ECO:0000313" key="2">
    <source>
        <dbReference type="EMBL" id="BBW99810.1"/>
    </source>
</evidence>
<evidence type="ECO:0000313" key="3">
    <source>
        <dbReference type="Proteomes" id="UP000466681"/>
    </source>
</evidence>
<reference evidence="2 3" key="1">
    <citation type="journal article" date="2019" name="Emerg. Microbes Infect.">
        <title>Comprehensive subspecies identification of 175 nontuberculous mycobacteria species based on 7547 genomic profiles.</title>
        <authorList>
            <person name="Matsumoto Y."/>
            <person name="Kinjo T."/>
            <person name="Motooka D."/>
            <person name="Nabeya D."/>
            <person name="Jung N."/>
            <person name="Uechi K."/>
            <person name="Horii T."/>
            <person name="Iida T."/>
            <person name="Fujita J."/>
            <person name="Nakamura S."/>
        </authorList>
    </citation>
    <scope>NUCLEOTIDE SEQUENCE [LARGE SCALE GENOMIC DNA]</scope>
    <source>
        <strain evidence="2 3">JCM 6375</strain>
    </source>
</reference>
<dbReference type="Proteomes" id="UP000466681">
    <property type="component" value="Chromosome"/>
</dbReference>
<organism evidence="2 3">
    <name type="scientific">Mycolicibacterium moriokaense</name>
    <dbReference type="NCBI Taxonomy" id="39691"/>
    <lineage>
        <taxon>Bacteria</taxon>
        <taxon>Bacillati</taxon>
        <taxon>Actinomycetota</taxon>
        <taxon>Actinomycetes</taxon>
        <taxon>Mycobacteriales</taxon>
        <taxon>Mycobacteriaceae</taxon>
        <taxon>Mycolicibacterium</taxon>
    </lineage>
</organism>
<proteinExistence type="predicted"/>
<dbReference type="AlphaFoldDB" id="A0AAD1H821"/>
<dbReference type="InterPro" id="IPR036873">
    <property type="entry name" value="Rhodanese-like_dom_sf"/>
</dbReference>
<dbReference type="KEGG" id="mmor:MMOR_07470"/>
<dbReference type="Pfam" id="PF00581">
    <property type="entry name" value="Rhodanese"/>
    <property type="match status" value="1"/>
</dbReference>
<dbReference type="PROSITE" id="PS50206">
    <property type="entry name" value="RHODANESE_3"/>
    <property type="match status" value="1"/>
</dbReference>
<dbReference type="InterPro" id="IPR001763">
    <property type="entry name" value="Rhodanese-like_dom"/>
</dbReference>
<evidence type="ECO:0000259" key="1">
    <source>
        <dbReference type="PROSITE" id="PS50206"/>
    </source>
</evidence>